<proteinExistence type="predicted"/>
<dbReference type="PANTHER" id="PTHR47163">
    <property type="entry name" value="DDE_TNP_IS1595 DOMAIN-CONTAINING PROTEIN"/>
    <property type="match status" value="1"/>
</dbReference>
<organism evidence="2 3">
    <name type="scientific">Araneus ventricosus</name>
    <name type="common">Orbweaver spider</name>
    <name type="synonym">Epeira ventricosa</name>
    <dbReference type="NCBI Taxonomy" id="182803"/>
    <lineage>
        <taxon>Eukaryota</taxon>
        <taxon>Metazoa</taxon>
        <taxon>Ecdysozoa</taxon>
        <taxon>Arthropoda</taxon>
        <taxon>Chelicerata</taxon>
        <taxon>Arachnida</taxon>
        <taxon>Araneae</taxon>
        <taxon>Araneomorphae</taxon>
        <taxon>Entelegynae</taxon>
        <taxon>Araneoidea</taxon>
        <taxon>Araneidae</taxon>
        <taxon>Araneus</taxon>
    </lineage>
</organism>
<dbReference type="AlphaFoldDB" id="A0A4Y2KKY9"/>
<name>A0A4Y2KKY9_ARAVE</name>
<dbReference type="OrthoDB" id="6406641at2759"/>
<dbReference type="InterPro" id="IPR053164">
    <property type="entry name" value="IS1016-like_transposase"/>
</dbReference>
<gene>
    <name evidence="2" type="ORF">AVEN_116423_1</name>
</gene>
<dbReference type="Pfam" id="PF12762">
    <property type="entry name" value="DDE_Tnp_IS1595"/>
    <property type="match status" value="1"/>
</dbReference>
<feature type="domain" description="ISXO2-like transposase" evidence="1">
    <location>
        <begin position="45"/>
        <end position="170"/>
    </location>
</feature>
<keyword evidence="3" id="KW-1185">Reference proteome</keyword>
<comment type="caution">
    <text evidence="2">The sequence shown here is derived from an EMBL/GenBank/DDBJ whole genome shotgun (WGS) entry which is preliminary data.</text>
</comment>
<evidence type="ECO:0000313" key="3">
    <source>
        <dbReference type="Proteomes" id="UP000499080"/>
    </source>
</evidence>
<reference evidence="2 3" key="1">
    <citation type="journal article" date="2019" name="Sci. Rep.">
        <title>Orb-weaving spider Araneus ventricosus genome elucidates the spidroin gene catalogue.</title>
        <authorList>
            <person name="Kono N."/>
            <person name="Nakamura H."/>
            <person name="Ohtoshi R."/>
            <person name="Moran D.A.P."/>
            <person name="Shinohara A."/>
            <person name="Yoshida Y."/>
            <person name="Fujiwara M."/>
            <person name="Mori M."/>
            <person name="Tomita M."/>
            <person name="Arakawa K."/>
        </authorList>
    </citation>
    <scope>NUCLEOTIDE SEQUENCE [LARGE SCALE GENOMIC DNA]</scope>
</reference>
<evidence type="ECO:0000313" key="2">
    <source>
        <dbReference type="EMBL" id="GBN02237.1"/>
    </source>
</evidence>
<dbReference type="InterPro" id="IPR024445">
    <property type="entry name" value="Tnp_ISXO2-like"/>
</dbReference>
<sequence length="199" mass="23204">MKSTRTRAKNDVIGFRRSEPIILSDFLPQFYQGRQPCCSHTATLLFARGRVLPEQWVFGGICRETKDSFVVTVPNGTGSTLLDKIIENIADGGTTYSDSWKGYQTNRIEREGFLHAKVNHKYNFIDPDTGVHTQTVERMWGSAKWRNKRHRRTARHHLEFYLSEFIWRQHQVKENRDCFDSMLNSVSAHFPSIDYSVFK</sequence>
<dbReference type="EMBL" id="BGPR01004688">
    <property type="protein sequence ID" value="GBN02237.1"/>
    <property type="molecule type" value="Genomic_DNA"/>
</dbReference>
<dbReference type="PANTHER" id="PTHR47163:SF2">
    <property type="entry name" value="SI:DKEY-17M8.2"/>
    <property type="match status" value="1"/>
</dbReference>
<dbReference type="SMART" id="SM01126">
    <property type="entry name" value="DDE_Tnp_IS1595"/>
    <property type="match status" value="1"/>
</dbReference>
<dbReference type="Proteomes" id="UP000499080">
    <property type="component" value="Unassembled WGS sequence"/>
</dbReference>
<protein>
    <recommendedName>
        <fullName evidence="1">ISXO2-like transposase domain-containing protein</fullName>
    </recommendedName>
</protein>
<accession>A0A4Y2KKY9</accession>
<evidence type="ECO:0000259" key="1">
    <source>
        <dbReference type="SMART" id="SM01126"/>
    </source>
</evidence>